<dbReference type="PANTHER" id="PTHR31594:SF16">
    <property type="entry name" value="SI:CH211-281L24.3"/>
    <property type="match status" value="1"/>
</dbReference>
<evidence type="ECO:0000313" key="1">
    <source>
        <dbReference type="EMBL" id="CAF0904510.1"/>
    </source>
</evidence>
<sequence length="151" mass="16946">MAIQQTITMVTLGRPFHLGMLYDTRNDKLIPNITLWDPQTLANHTIIHKQPYTGYEIITEDSLQDKAHALGVEASLKLSLLSGLMNISGSGKYAEDYQKTNREARLTLKYSTTTYFQELTMKHLGKGNLDLHDKNNATHVNVTLVSVTDNA</sequence>
<dbReference type="EMBL" id="CAJOAY010006254">
    <property type="protein sequence ID" value="CAF4134883.1"/>
    <property type="molecule type" value="Genomic_DNA"/>
</dbReference>
<dbReference type="Proteomes" id="UP000663891">
    <property type="component" value="Unassembled WGS sequence"/>
</dbReference>
<evidence type="ECO:0000313" key="2">
    <source>
        <dbReference type="EMBL" id="CAF4134883.1"/>
    </source>
</evidence>
<gene>
    <name evidence="2" type="ORF">OKA104_LOCUS37440</name>
    <name evidence="1" type="ORF">VCS650_LOCUS9495</name>
</gene>
<protein>
    <submittedName>
        <fullName evidence="2">Uncharacterized protein</fullName>
    </submittedName>
</protein>
<comment type="caution">
    <text evidence="2">The sequence shown here is derived from an EMBL/GenBank/DDBJ whole genome shotgun (WGS) entry which is preliminary data.</text>
</comment>
<organism evidence="2 3">
    <name type="scientific">Adineta steineri</name>
    <dbReference type="NCBI Taxonomy" id="433720"/>
    <lineage>
        <taxon>Eukaryota</taxon>
        <taxon>Metazoa</taxon>
        <taxon>Spiralia</taxon>
        <taxon>Gnathifera</taxon>
        <taxon>Rotifera</taxon>
        <taxon>Eurotatoria</taxon>
        <taxon>Bdelloidea</taxon>
        <taxon>Adinetida</taxon>
        <taxon>Adinetidae</taxon>
        <taxon>Adineta</taxon>
    </lineage>
</organism>
<dbReference type="OrthoDB" id="8954335at2759"/>
<dbReference type="AlphaFoldDB" id="A0A819X0S7"/>
<dbReference type="Proteomes" id="UP000663881">
    <property type="component" value="Unassembled WGS sequence"/>
</dbReference>
<reference evidence="2" key="1">
    <citation type="submission" date="2021-02" db="EMBL/GenBank/DDBJ databases">
        <authorList>
            <person name="Nowell W R."/>
        </authorList>
    </citation>
    <scope>NUCLEOTIDE SEQUENCE</scope>
</reference>
<proteinExistence type="predicted"/>
<accession>A0A819X0S7</accession>
<name>A0A819X0S7_9BILA</name>
<dbReference type="InterPro" id="IPR052090">
    <property type="entry name" value="Cytolytic_pore-forming_toxin"/>
</dbReference>
<dbReference type="PANTHER" id="PTHR31594">
    <property type="entry name" value="AIG1-TYPE G DOMAIN-CONTAINING PROTEIN"/>
    <property type="match status" value="1"/>
</dbReference>
<dbReference type="EMBL" id="CAJNON010000066">
    <property type="protein sequence ID" value="CAF0904510.1"/>
    <property type="molecule type" value="Genomic_DNA"/>
</dbReference>
<evidence type="ECO:0000313" key="3">
    <source>
        <dbReference type="Proteomes" id="UP000663881"/>
    </source>
</evidence>